<name>A0AA40BIX9_9PEZI</name>
<evidence type="ECO:0000256" key="1">
    <source>
        <dbReference type="SAM" id="MobiDB-lite"/>
    </source>
</evidence>
<comment type="caution">
    <text evidence="3">The sequence shown here is derived from an EMBL/GenBank/DDBJ whole genome shotgun (WGS) entry which is preliminary data.</text>
</comment>
<keyword evidence="4" id="KW-1185">Reference proteome</keyword>
<dbReference type="GeneID" id="85322571"/>
<keyword evidence="2" id="KW-0472">Membrane</keyword>
<evidence type="ECO:0000313" key="3">
    <source>
        <dbReference type="EMBL" id="KAK0735087.1"/>
    </source>
</evidence>
<evidence type="ECO:0000256" key="2">
    <source>
        <dbReference type="SAM" id="Phobius"/>
    </source>
</evidence>
<sequence length="135" mass="14605">MNPDTQSQPTTVLVETVAPPAQARVRSTPPFTAQPPPQNPTGHASSNGDGGPHQPTEPEKTHNPQFWAVDLEQQGNAAETAAKRRLHMLRSRIRRPGMDSTCGTLVDTLVLVASGMVLLFFIILMVQLFGSIPDN</sequence>
<gene>
    <name evidence="3" type="ORF">B0T26DRAFT_671283</name>
</gene>
<protein>
    <submittedName>
        <fullName evidence="3">Uncharacterized protein</fullName>
    </submittedName>
</protein>
<keyword evidence="2" id="KW-0812">Transmembrane</keyword>
<dbReference type="EMBL" id="JAUIRO010000001">
    <property type="protein sequence ID" value="KAK0735087.1"/>
    <property type="molecule type" value="Genomic_DNA"/>
</dbReference>
<accession>A0AA40BIX9</accession>
<proteinExistence type="predicted"/>
<keyword evidence="2" id="KW-1133">Transmembrane helix</keyword>
<evidence type="ECO:0000313" key="4">
    <source>
        <dbReference type="Proteomes" id="UP001172101"/>
    </source>
</evidence>
<dbReference type="AlphaFoldDB" id="A0AA40BIX9"/>
<reference evidence="3" key="1">
    <citation type="submission" date="2023-06" db="EMBL/GenBank/DDBJ databases">
        <title>Genome-scale phylogeny and comparative genomics of the fungal order Sordariales.</title>
        <authorList>
            <consortium name="Lawrence Berkeley National Laboratory"/>
            <person name="Hensen N."/>
            <person name="Bonometti L."/>
            <person name="Westerberg I."/>
            <person name="Brannstrom I.O."/>
            <person name="Guillou S."/>
            <person name="Cros-Aarteil S."/>
            <person name="Calhoun S."/>
            <person name="Haridas S."/>
            <person name="Kuo A."/>
            <person name="Mondo S."/>
            <person name="Pangilinan J."/>
            <person name="Riley R."/>
            <person name="LaButti K."/>
            <person name="Andreopoulos B."/>
            <person name="Lipzen A."/>
            <person name="Chen C."/>
            <person name="Yanf M."/>
            <person name="Daum C."/>
            <person name="Ng V."/>
            <person name="Clum A."/>
            <person name="Steindorff A."/>
            <person name="Ohm R."/>
            <person name="Martin F."/>
            <person name="Silar P."/>
            <person name="Natvig D."/>
            <person name="Lalanne C."/>
            <person name="Gautier V."/>
            <person name="Ament-velasquez S.L."/>
            <person name="Kruys A."/>
            <person name="Hutchinson M.I."/>
            <person name="Powell A.J."/>
            <person name="Barry K."/>
            <person name="Miller A.N."/>
            <person name="Grigoriev I.V."/>
            <person name="Debuchy R."/>
            <person name="Gladieux P."/>
            <person name="Thoren M.H."/>
            <person name="Johannesson H."/>
        </authorList>
    </citation>
    <scope>NUCLEOTIDE SEQUENCE</scope>
    <source>
        <strain evidence="3">SMH2392-1A</strain>
    </source>
</reference>
<dbReference type="Proteomes" id="UP001172101">
    <property type="component" value="Unassembled WGS sequence"/>
</dbReference>
<feature type="compositionally biased region" description="Polar residues" evidence="1">
    <location>
        <begin position="1"/>
        <end position="13"/>
    </location>
</feature>
<feature type="transmembrane region" description="Helical" evidence="2">
    <location>
        <begin position="104"/>
        <end position="129"/>
    </location>
</feature>
<feature type="region of interest" description="Disordered" evidence="1">
    <location>
        <begin position="1"/>
        <end position="65"/>
    </location>
</feature>
<organism evidence="3 4">
    <name type="scientific">Lasiosphaeria miniovina</name>
    <dbReference type="NCBI Taxonomy" id="1954250"/>
    <lineage>
        <taxon>Eukaryota</taxon>
        <taxon>Fungi</taxon>
        <taxon>Dikarya</taxon>
        <taxon>Ascomycota</taxon>
        <taxon>Pezizomycotina</taxon>
        <taxon>Sordariomycetes</taxon>
        <taxon>Sordariomycetidae</taxon>
        <taxon>Sordariales</taxon>
        <taxon>Lasiosphaeriaceae</taxon>
        <taxon>Lasiosphaeria</taxon>
    </lineage>
</organism>
<dbReference type="RefSeq" id="XP_060303964.1">
    <property type="nucleotide sequence ID" value="XM_060439301.1"/>
</dbReference>